<dbReference type="AlphaFoldDB" id="A0A1N6TWP1"/>
<evidence type="ECO:0000256" key="1">
    <source>
        <dbReference type="ARBA" id="ARBA00009477"/>
    </source>
</evidence>
<keyword evidence="4" id="KW-1185">Reference proteome</keyword>
<dbReference type="GO" id="GO:1990281">
    <property type="term" value="C:efflux pump complex"/>
    <property type="evidence" value="ECO:0007669"/>
    <property type="project" value="TreeGrafter"/>
</dbReference>
<dbReference type="Gene3D" id="2.40.30.170">
    <property type="match status" value="1"/>
</dbReference>
<feature type="domain" description="CusB-like beta-barrel" evidence="2">
    <location>
        <begin position="223"/>
        <end position="295"/>
    </location>
</feature>
<comment type="similarity">
    <text evidence="1">Belongs to the membrane fusion protein (MFP) (TC 8.A.1) family.</text>
</comment>
<dbReference type="PANTHER" id="PTHR30469">
    <property type="entry name" value="MULTIDRUG RESISTANCE PROTEIN MDTA"/>
    <property type="match status" value="1"/>
</dbReference>
<dbReference type="GO" id="GO:0015562">
    <property type="term" value="F:efflux transmembrane transporter activity"/>
    <property type="evidence" value="ECO:0007669"/>
    <property type="project" value="TreeGrafter"/>
</dbReference>
<dbReference type="eggNOG" id="COG0845">
    <property type="taxonomic scope" value="Bacteria"/>
</dbReference>
<dbReference type="Pfam" id="PF25954">
    <property type="entry name" value="Beta-barrel_RND_2"/>
    <property type="match status" value="1"/>
</dbReference>
<sequence length="377" mass="41034">MKTLFTSLLILALVAAALFFLNRPDPVSVRLTELSPGPVEQIAANSRAGTIKACRRSRLSMPQGGRVDELLVQEGDRVKAGEPLLKLWSDDLEARVEEVTATLKAREIQARGACNTAALAQREAQRAERLARDSLASEEMLDQRQTEARRTALACDETRALSDQARATLKLHQVLLEDRVLKAPFAGVAAEINGEVGEYVTPSPPGVPTPPAVDLIDDSCLYVRAPIDEVEAARLQVGQPVRITLDAFRGRSFEGELQRIAPFVSELEKQARTVDVDVRFTPPPEDAHLLVGYSADIEVIIERRESVLRAPTETLLQGNRVLKYNEADGTLESIEVDTGLGNWTWTEITSGLEAGDRILQSLDTEGAEAGASVVPAS</sequence>
<dbReference type="NCBIfam" id="TIGR01730">
    <property type="entry name" value="RND_mfp"/>
    <property type="match status" value="1"/>
</dbReference>
<dbReference type="RefSeq" id="WP_076463243.1">
    <property type="nucleotide sequence ID" value="NZ_FTMN01000006.1"/>
</dbReference>
<dbReference type="SUPFAM" id="SSF111369">
    <property type="entry name" value="HlyD-like secretion proteins"/>
    <property type="match status" value="1"/>
</dbReference>
<dbReference type="InterPro" id="IPR006143">
    <property type="entry name" value="RND_pump_MFP"/>
</dbReference>
<reference evidence="3 4" key="1">
    <citation type="submission" date="2017-01" db="EMBL/GenBank/DDBJ databases">
        <authorList>
            <person name="Mah S.A."/>
            <person name="Swanson W.J."/>
            <person name="Moy G.W."/>
            <person name="Vacquier V.D."/>
        </authorList>
    </citation>
    <scope>NUCLEOTIDE SEQUENCE [LARGE SCALE GENOMIC DNA]</scope>
    <source>
        <strain evidence="3 4">DSM 7027</strain>
    </source>
</reference>
<dbReference type="EMBL" id="FTMN01000006">
    <property type="protein sequence ID" value="SIQ57506.1"/>
    <property type="molecule type" value="Genomic_DNA"/>
</dbReference>
<organism evidence="3 4">
    <name type="scientific">Marinobacterium stanieri</name>
    <dbReference type="NCBI Taxonomy" id="49186"/>
    <lineage>
        <taxon>Bacteria</taxon>
        <taxon>Pseudomonadati</taxon>
        <taxon>Pseudomonadota</taxon>
        <taxon>Gammaproteobacteria</taxon>
        <taxon>Oceanospirillales</taxon>
        <taxon>Oceanospirillaceae</taxon>
        <taxon>Marinobacterium</taxon>
    </lineage>
</organism>
<evidence type="ECO:0000259" key="2">
    <source>
        <dbReference type="Pfam" id="PF25954"/>
    </source>
</evidence>
<protein>
    <submittedName>
        <fullName evidence="3">HlyD family secretion protein</fullName>
    </submittedName>
</protein>
<accession>A0A1N6TWP1</accession>
<dbReference type="Gene3D" id="2.40.50.100">
    <property type="match status" value="2"/>
</dbReference>
<name>A0A1N6TWP1_9GAMM</name>
<evidence type="ECO:0000313" key="4">
    <source>
        <dbReference type="Proteomes" id="UP000186895"/>
    </source>
</evidence>
<dbReference type="InterPro" id="IPR058792">
    <property type="entry name" value="Beta-barrel_RND_2"/>
</dbReference>
<evidence type="ECO:0000313" key="3">
    <source>
        <dbReference type="EMBL" id="SIQ57506.1"/>
    </source>
</evidence>
<gene>
    <name evidence="3" type="ORF">SAMN05421647_10658</name>
</gene>
<dbReference type="PANTHER" id="PTHR30469:SF15">
    <property type="entry name" value="HLYD FAMILY OF SECRETION PROTEINS"/>
    <property type="match status" value="1"/>
</dbReference>
<dbReference type="Proteomes" id="UP000186895">
    <property type="component" value="Unassembled WGS sequence"/>
</dbReference>
<dbReference type="Gene3D" id="2.40.420.20">
    <property type="match status" value="1"/>
</dbReference>
<dbReference type="STRING" id="49186.SAMN05421647_10658"/>
<proteinExistence type="inferred from homology"/>